<dbReference type="SUPFAM" id="SSF102712">
    <property type="entry name" value="JAB1/MPN domain"/>
    <property type="match status" value="1"/>
</dbReference>
<dbReference type="Proteomes" id="UP000324269">
    <property type="component" value="Unassembled WGS sequence"/>
</dbReference>
<evidence type="ECO:0000313" key="7">
    <source>
        <dbReference type="EMBL" id="TYS84865.1"/>
    </source>
</evidence>
<dbReference type="OrthoDB" id="9802958at2"/>
<dbReference type="GO" id="GO:0008235">
    <property type="term" value="F:metalloexopeptidase activity"/>
    <property type="evidence" value="ECO:0007669"/>
    <property type="project" value="TreeGrafter"/>
</dbReference>
<organism evidence="7 8">
    <name type="scientific">Rossellomorea aquimaris</name>
    <dbReference type="NCBI Taxonomy" id="189382"/>
    <lineage>
        <taxon>Bacteria</taxon>
        <taxon>Bacillati</taxon>
        <taxon>Bacillota</taxon>
        <taxon>Bacilli</taxon>
        <taxon>Bacillales</taxon>
        <taxon>Bacillaceae</taxon>
        <taxon>Rossellomorea</taxon>
    </lineage>
</organism>
<evidence type="ECO:0000313" key="8">
    <source>
        <dbReference type="Proteomes" id="UP000324269"/>
    </source>
</evidence>
<feature type="domain" description="MPN" evidence="6">
    <location>
        <begin position="31"/>
        <end position="151"/>
    </location>
</feature>
<sequence>MELRKRIESRWKLKGRNLNLRDAGATHKESVRMPRRIYKRIMIEVKKGLPNEACGLISGSTNLCQTIWPMRNTEPTPYSFAMDPDEQDHVMVEMIHKKEIFMGIYHSHPYGSPVPSKDDVTFSQFPEVYYFIAAVGGRKEEIRCYKINNGKVKHIDIVFE</sequence>
<keyword evidence="3" id="KW-0378">Hydrolase</keyword>
<evidence type="ECO:0000256" key="3">
    <source>
        <dbReference type="ARBA" id="ARBA00022801"/>
    </source>
</evidence>
<keyword evidence="2" id="KW-0479">Metal-binding</keyword>
<evidence type="ECO:0000256" key="1">
    <source>
        <dbReference type="ARBA" id="ARBA00022670"/>
    </source>
</evidence>
<comment type="caution">
    <text evidence="7">The sequence shown here is derived from an EMBL/GenBank/DDBJ whole genome shotgun (WGS) entry which is preliminary data.</text>
</comment>
<dbReference type="InterPro" id="IPR028090">
    <property type="entry name" value="JAB_dom_prok"/>
</dbReference>
<dbReference type="GO" id="GO:0006508">
    <property type="term" value="P:proteolysis"/>
    <property type="evidence" value="ECO:0007669"/>
    <property type="project" value="UniProtKB-KW"/>
</dbReference>
<dbReference type="InterPro" id="IPR000555">
    <property type="entry name" value="JAMM/MPN+_dom"/>
</dbReference>
<evidence type="ECO:0000259" key="6">
    <source>
        <dbReference type="PROSITE" id="PS50249"/>
    </source>
</evidence>
<dbReference type="PANTHER" id="PTHR34858">
    <property type="entry name" value="CYSO-CYSTEINE PEPTIDASE"/>
    <property type="match status" value="1"/>
</dbReference>
<name>A0A5D4UBQ0_9BACI</name>
<evidence type="ECO:0000256" key="4">
    <source>
        <dbReference type="ARBA" id="ARBA00022833"/>
    </source>
</evidence>
<dbReference type="AlphaFoldDB" id="A0A5D4UBQ0"/>
<dbReference type="InterPro" id="IPR051929">
    <property type="entry name" value="VirAsm_ModProt"/>
</dbReference>
<dbReference type="EMBL" id="VTEZ01000004">
    <property type="protein sequence ID" value="TYS84865.1"/>
    <property type="molecule type" value="Genomic_DNA"/>
</dbReference>
<reference evidence="7 8" key="1">
    <citation type="submission" date="2019-08" db="EMBL/GenBank/DDBJ databases">
        <title>Bacillus genomes from the desert of Cuatro Cienegas, Coahuila.</title>
        <authorList>
            <person name="Olmedo-Alvarez G."/>
        </authorList>
    </citation>
    <scope>NUCLEOTIDE SEQUENCE [LARGE SCALE GENOMIC DNA]</scope>
    <source>
        <strain evidence="7 8">CH87b_3T</strain>
    </source>
</reference>
<gene>
    <name evidence="7" type="ORF">FZC85_16045</name>
</gene>
<dbReference type="PANTHER" id="PTHR34858:SF1">
    <property type="entry name" value="CYSO-CYSTEINE PEPTIDASE"/>
    <property type="match status" value="1"/>
</dbReference>
<keyword evidence="5" id="KW-0482">Metalloprotease</keyword>
<dbReference type="PROSITE" id="PS50249">
    <property type="entry name" value="MPN"/>
    <property type="match status" value="1"/>
</dbReference>
<dbReference type="GO" id="GO:0008270">
    <property type="term" value="F:zinc ion binding"/>
    <property type="evidence" value="ECO:0007669"/>
    <property type="project" value="TreeGrafter"/>
</dbReference>
<keyword evidence="1" id="KW-0645">Protease</keyword>
<dbReference type="Pfam" id="PF14464">
    <property type="entry name" value="Prok-JAB"/>
    <property type="match status" value="1"/>
</dbReference>
<protein>
    <submittedName>
        <fullName evidence="7">M67 family metallopeptidase</fullName>
    </submittedName>
</protein>
<accession>A0A5D4UBQ0</accession>
<dbReference type="Gene3D" id="3.40.140.10">
    <property type="entry name" value="Cytidine Deaminase, domain 2"/>
    <property type="match status" value="1"/>
</dbReference>
<evidence type="ECO:0000256" key="2">
    <source>
        <dbReference type="ARBA" id="ARBA00022723"/>
    </source>
</evidence>
<proteinExistence type="predicted"/>
<keyword evidence="4" id="KW-0862">Zinc</keyword>
<dbReference type="CDD" id="cd08070">
    <property type="entry name" value="MPN_like"/>
    <property type="match status" value="1"/>
</dbReference>
<dbReference type="RefSeq" id="WP_148969289.1">
    <property type="nucleotide sequence ID" value="NZ_JBNIKW010000003.1"/>
</dbReference>
<dbReference type="InterPro" id="IPR037518">
    <property type="entry name" value="MPN"/>
</dbReference>
<dbReference type="SMART" id="SM00232">
    <property type="entry name" value="JAB_MPN"/>
    <property type="match status" value="1"/>
</dbReference>
<evidence type="ECO:0000256" key="5">
    <source>
        <dbReference type="ARBA" id="ARBA00023049"/>
    </source>
</evidence>